<feature type="signal peptide" evidence="1">
    <location>
        <begin position="1"/>
        <end position="22"/>
    </location>
</feature>
<dbReference type="Proteomes" id="UP000054217">
    <property type="component" value="Unassembled WGS sequence"/>
</dbReference>
<feature type="chain" id="PRO_5002177184" evidence="1">
    <location>
        <begin position="23"/>
        <end position="77"/>
    </location>
</feature>
<dbReference type="InParanoid" id="A0A0C3PXP3"/>
<gene>
    <name evidence="2" type="ORF">M404DRAFT_992512</name>
</gene>
<evidence type="ECO:0000313" key="2">
    <source>
        <dbReference type="EMBL" id="KIO14246.1"/>
    </source>
</evidence>
<dbReference type="EMBL" id="KN831945">
    <property type="protein sequence ID" value="KIO14246.1"/>
    <property type="molecule type" value="Genomic_DNA"/>
</dbReference>
<evidence type="ECO:0000256" key="1">
    <source>
        <dbReference type="SAM" id="SignalP"/>
    </source>
</evidence>
<keyword evidence="1" id="KW-0732">Signal</keyword>
<dbReference type="AlphaFoldDB" id="A0A0C3PXP3"/>
<keyword evidence="3" id="KW-1185">Reference proteome</keyword>
<dbReference type="HOGENOM" id="CLU_2639068_0_0_1"/>
<protein>
    <submittedName>
        <fullName evidence="2">Uncharacterized protein</fullName>
    </submittedName>
</protein>
<accession>A0A0C3PXP3</accession>
<evidence type="ECO:0000313" key="3">
    <source>
        <dbReference type="Proteomes" id="UP000054217"/>
    </source>
</evidence>
<organism evidence="2 3">
    <name type="scientific">Pisolithus tinctorius Marx 270</name>
    <dbReference type="NCBI Taxonomy" id="870435"/>
    <lineage>
        <taxon>Eukaryota</taxon>
        <taxon>Fungi</taxon>
        <taxon>Dikarya</taxon>
        <taxon>Basidiomycota</taxon>
        <taxon>Agaricomycotina</taxon>
        <taxon>Agaricomycetes</taxon>
        <taxon>Agaricomycetidae</taxon>
        <taxon>Boletales</taxon>
        <taxon>Sclerodermatineae</taxon>
        <taxon>Pisolithaceae</taxon>
        <taxon>Pisolithus</taxon>
    </lineage>
</organism>
<sequence length="77" mass="8652">MESPPSTFWLLMKALPILEASTQRCAEVGSSYLIRAQRSAQLRLGSLIKVRLHITGKQKSGVQSLLQHCQGLRYSPW</sequence>
<name>A0A0C3PXP3_PISTI</name>
<reference evidence="2 3" key="1">
    <citation type="submission" date="2014-04" db="EMBL/GenBank/DDBJ databases">
        <authorList>
            <consortium name="DOE Joint Genome Institute"/>
            <person name="Kuo A."/>
            <person name="Kohler A."/>
            <person name="Costa M.D."/>
            <person name="Nagy L.G."/>
            <person name="Floudas D."/>
            <person name="Copeland A."/>
            <person name="Barry K.W."/>
            <person name="Cichocki N."/>
            <person name="Veneault-Fourrey C."/>
            <person name="LaButti K."/>
            <person name="Lindquist E.A."/>
            <person name="Lipzen A."/>
            <person name="Lundell T."/>
            <person name="Morin E."/>
            <person name="Murat C."/>
            <person name="Sun H."/>
            <person name="Tunlid A."/>
            <person name="Henrissat B."/>
            <person name="Grigoriev I.V."/>
            <person name="Hibbett D.S."/>
            <person name="Martin F."/>
            <person name="Nordberg H.P."/>
            <person name="Cantor M.N."/>
            <person name="Hua S.X."/>
        </authorList>
    </citation>
    <scope>NUCLEOTIDE SEQUENCE [LARGE SCALE GENOMIC DNA]</scope>
    <source>
        <strain evidence="2 3">Marx 270</strain>
    </source>
</reference>
<reference evidence="3" key="2">
    <citation type="submission" date="2015-01" db="EMBL/GenBank/DDBJ databases">
        <title>Evolutionary Origins and Diversification of the Mycorrhizal Mutualists.</title>
        <authorList>
            <consortium name="DOE Joint Genome Institute"/>
            <consortium name="Mycorrhizal Genomics Consortium"/>
            <person name="Kohler A."/>
            <person name="Kuo A."/>
            <person name="Nagy L.G."/>
            <person name="Floudas D."/>
            <person name="Copeland A."/>
            <person name="Barry K.W."/>
            <person name="Cichocki N."/>
            <person name="Veneault-Fourrey C."/>
            <person name="LaButti K."/>
            <person name="Lindquist E.A."/>
            <person name="Lipzen A."/>
            <person name="Lundell T."/>
            <person name="Morin E."/>
            <person name="Murat C."/>
            <person name="Riley R."/>
            <person name="Ohm R."/>
            <person name="Sun H."/>
            <person name="Tunlid A."/>
            <person name="Henrissat B."/>
            <person name="Grigoriev I.V."/>
            <person name="Hibbett D.S."/>
            <person name="Martin F."/>
        </authorList>
    </citation>
    <scope>NUCLEOTIDE SEQUENCE [LARGE SCALE GENOMIC DNA]</scope>
    <source>
        <strain evidence="3">Marx 270</strain>
    </source>
</reference>
<proteinExistence type="predicted"/>